<dbReference type="AlphaFoldDB" id="A0ABC8RI62"/>
<keyword evidence="2" id="KW-1185">Reference proteome</keyword>
<name>A0ABC8RI62_9AQUA</name>
<sequence length="79" mass="8054">MQATNEEGWAAEEGLAVVPQVQATRGAAATTVVMLSDLGSGIHGEQQVGVLINQGSILSFARNGECGAFRLGNATLPVS</sequence>
<organism evidence="1 2">
    <name type="scientific">Ilex paraguariensis</name>
    <name type="common">yerba mate</name>
    <dbReference type="NCBI Taxonomy" id="185542"/>
    <lineage>
        <taxon>Eukaryota</taxon>
        <taxon>Viridiplantae</taxon>
        <taxon>Streptophyta</taxon>
        <taxon>Embryophyta</taxon>
        <taxon>Tracheophyta</taxon>
        <taxon>Spermatophyta</taxon>
        <taxon>Magnoliopsida</taxon>
        <taxon>eudicotyledons</taxon>
        <taxon>Gunneridae</taxon>
        <taxon>Pentapetalae</taxon>
        <taxon>asterids</taxon>
        <taxon>campanulids</taxon>
        <taxon>Aquifoliales</taxon>
        <taxon>Aquifoliaceae</taxon>
        <taxon>Ilex</taxon>
    </lineage>
</organism>
<protein>
    <submittedName>
        <fullName evidence="1">Uncharacterized protein</fullName>
    </submittedName>
</protein>
<dbReference type="EMBL" id="CAUOFW020001414">
    <property type="protein sequence ID" value="CAK9144665.1"/>
    <property type="molecule type" value="Genomic_DNA"/>
</dbReference>
<gene>
    <name evidence="1" type="ORF">ILEXP_LOCUS12427</name>
</gene>
<proteinExistence type="predicted"/>
<evidence type="ECO:0000313" key="2">
    <source>
        <dbReference type="Proteomes" id="UP001642360"/>
    </source>
</evidence>
<evidence type="ECO:0000313" key="1">
    <source>
        <dbReference type="EMBL" id="CAK9144665.1"/>
    </source>
</evidence>
<dbReference type="Proteomes" id="UP001642360">
    <property type="component" value="Unassembled WGS sequence"/>
</dbReference>
<reference evidence="1 2" key="1">
    <citation type="submission" date="2024-02" db="EMBL/GenBank/DDBJ databases">
        <authorList>
            <person name="Vignale AGUSTIN F."/>
            <person name="Sosa J E."/>
            <person name="Modenutti C."/>
        </authorList>
    </citation>
    <scope>NUCLEOTIDE SEQUENCE [LARGE SCALE GENOMIC DNA]</scope>
</reference>
<accession>A0ABC8RI62</accession>
<comment type="caution">
    <text evidence="1">The sequence shown here is derived from an EMBL/GenBank/DDBJ whole genome shotgun (WGS) entry which is preliminary data.</text>
</comment>